<keyword evidence="3" id="KW-1003">Cell membrane</keyword>
<dbReference type="InterPro" id="IPR005614">
    <property type="entry name" value="NrfD-like"/>
</dbReference>
<organism evidence="9 10">
    <name type="scientific">Kineococcus xinjiangensis</name>
    <dbReference type="NCBI Taxonomy" id="512762"/>
    <lineage>
        <taxon>Bacteria</taxon>
        <taxon>Bacillati</taxon>
        <taxon>Actinomycetota</taxon>
        <taxon>Actinomycetes</taxon>
        <taxon>Kineosporiales</taxon>
        <taxon>Kineosporiaceae</taxon>
        <taxon>Kineococcus</taxon>
    </lineage>
</organism>
<keyword evidence="5 8" id="KW-1133">Transmembrane helix</keyword>
<feature type="transmembrane region" description="Helical" evidence="8">
    <location>
        <begin position="128"/>
        <end position="148"/>
    </location>
</feature>
<keyword evidence="6 8" id="KW-0472">Membrane</keyword>
<comment type="similarity">
    <text evidence="2">Belongs to the NrfD family.</text>
</comment>
<evidence type="ECO:0000256" key="1">
    <source>
        <dbReference type="ARBA" id="ARBA00004651"/>
    </source>
</evidence>
<dbReference type="PANTHER" id="PTHR34856:SF2">
    <property type="entry name" value="PROTEIN NRFD"/>
    <property type="match status" value="1"/>
</dbReference>
<evidence type="ECO:0000256" key="7">
    <source>
        <dbReference type="SAM" id="MobiDB-lite"/>
    </source>
</evidence>
<reference evidence="9 10" key="1">
    <citation type="submission" date="2018-02" db="EMBL/GenBank/DDBJ databases">
        <title>Genomic Encyclopedia of Archaeal and Bacterial Type Strains, Phase II (KMG-II): from individual species to whole genera.</title>
        <authorList>
            <person name="Goeker M."/>
        </authorList>
    </citation>
    <scope>NUCLEOTIDE SEQUENCE [LARGE SCALE GENOMIC DNA]</scope>
    <source>
        <strain evidence="9 10">DSM 22857</strain>
    </source>
</reference>
<gene>
    <name evidence="9" type="ORF">CLV92_11623</name>
</gene>
<dbReference type="GO" id="GO:0005886">
    <property type="term" value="C:plasma membrane"/>
    <property type="evidence" value="ECO:0007669"/>
    <property type="project" value="UniProtKB-SubCell"/>
</dbReference>
<evidence type="ECO:0000256" key="8">
    <source>
        <dbReference type="SAM" id="Phobius"/>
    </source>
</evidence>
<feature type="transmembrane region" description="Helical" evidence="8">
    <location>
        <begin position="204"/>
        <end position="226"/>
    </location>
</feature>
<sequence length="393" mass="40915">MSGANGTRPEGSAGPATQPSPTREPGGEPAGHTPTRTDPVGGQAARMWEAGMGRREKGRAGRRKRRGDVHAVVPEAEFRSYYGQPILKPPIWTHDIAYYLFTGGLAAGSSMLAVVADARGEVSVRRGLRLTSLGALGASAYFLIIDLGRPERFYNMLRVAKPTSPMSVGTWILTAYGPLAGAAAVLEAAPLLPDRGVLGLLRRCAPPAASAAGAGAAVVAPLLATYTAVLFADTAVPSWHEVHRELPFVFAGSALAASAGAALVLGRTGEVGPARRAALLGACLELTAAHRVEHGHGLLSEPYVQGRPGRYLRAARALTVAGVAGAWLGRRSRLACAASGAALMAGSLLTRMAVFEAGVHSTKDPKYVVVPQRERLAQGRPARSDTPQDIPVV</sequence>
<comment type="caution">
    <text evidence="9">The sequence shown here is derived from an EMBL/GenBank/DDBJ whole genome shotgun (WGS) entry which is preliminary data.</text>
</comment>
<dbReference type="Proteomes" id="UP000239485">
    <property type="component" value="Unassembled WGS sequence"/>
</dbReference>
<dbReference type="PANTHER" id="PTHR34856">
    <property type="entry name" value="PROTEIN NRFD"/>
    <property type="match status" value="1"/>
</dbReference>
<dbReference type="Pfam" id="PF03916">
    <property type="entry name" value="NrfD"/>
    <property type="match status" value="1"/>
</dbReference>
<proteinExistence type="inferred from homology"/>
<keyword evidence="10" id="KW-1185">Reference proteome</keyword>
<dbReference type="AlphaFoldDB" id="A0A2S6ID65"/>
<keyword evidence="4 8" id="KW-0812">Transmembrane</keyword>
<dbReference type="RefSeq" id="WP_104435074.1">
    <property type="nucleotide sequence ID" value="NZ_PTJD01000016.1"/>
</dbReference>
<evidence type="ECO:0000313" key="10">
    <source>
        <dbReference type="Proteomes" id="UP000239485"/>
    </source>
</evidence>
<evidence type="ECO:0000256" key="6">
    <source>
        <dbReference type="ARBA" id="ARBA00023136"/>
    </source>
</evidence>
<accession>A0A2S6ID65</accession>
<dbReference type="InterPro" id="IPR052049">
    <property type="entry name" value="Electron_transfer_protein"/>
</dbReference>
<feature type="transmembrane region" description="Helical" evidence="8">
    <location>
        <begin position="96"/>
        <end position="116"/>
    </location>
</feature>
<evidence type="ECO:0000313" key="9">
    <source>
        <dbReference type="EMBL" id="PPK92162.1"/>
    </source>
</evidence>
<dbReference type="EMBL" id="PTJD01000016">
    <property type="protein sequence ID" value="PPK92162.1"/>
    <property type="molecule type" value="Genomic_DNA"/>
</dbReference>
<feature type="transmembrane region" description="Helical" evidence="8">
    <location>
        <begin position="246"/>
        <end position="266"/>
    </location>
</feature>
<dbReference type="Gene3D" id="1.20.1630.10">
    <property type="entry name" value="Formate dehydrogenase/DMSO reductase domain"/>
    <property type="match status" value="1"/>
</dbReference>
<evidence type="ECO:0000256" key="5">
    <source>
        <dbReference type="ARBA" id="ARBA00022989"/>
    </source>
</evidence>
<evidence type="ECO:0000256" key="4">
    <source>
        <dbReference type="ARBA" id="ARBA00022692"/>
    </source>
</evidence>
<name>A0A2S6ID65_9ACTN</name>
<protein>
    <submittedName>
        <fullName evidence="9">Polysulfide reductase NrfD</fullName>
    </submittedName>
</protein>
<feature type="region of interest" description="Disordered" evidence="7">
    <location>
        <begin position="1"/>
        <end position="68"/>
    </location>
</feature>
<evidence type="ECO:0000256" key="2">
    <source>
        <dbReference type="ARBA" id="ARBA00008929"/>
    </source>
</evidence>
<comment type="subcellular location">
    <subcellularLocation>
        <location evidence="1">Cell membrane</location>
        <topology evidence="1">Multi-pass membrane protein</topology>
    </subcellularLocation>
</comment>
<feature type="transmembrane region" description="Helical" evidence="8">
    <location>
        <begin position="168"/>
        <end position="192"/>
    </location>
</feature>
<evidence type="ECO:0000256" key="3">
    <source>
        <dbReference type="ARBA" id="ARBA00022475"/>
    </source>
</evidence>
<dbReference type="OrthoDB" id="112837at2"/>